<name>A0ACA9RG61_9GLOM</name>
<accession>A0ACA9RG61</accession>
<sequence length="164" mass="19331">LEIEVSLRKHFIRVYYHNKHKKGSCKYFASTLIKDPTRGALQRVERMVLRLNDYVNPALVIMVIEAIKKNIPEKKEITNKVLEIICVFLIGHLTITFPYKGTINDIFDHMQKALGIHLDFHQMRYTNVVGDLIDLKNEEDWRVAKWEAIRWHNGKMVLQIGNYL</sequence>
<feature type="non-terminal residue" evidence="1">
    <location>
        <position position="1"/>
    </location>
</feature>
<evidence type="ECO:0000313" key="2">
    <source>
        <dbReference type="Proteomes" id="UP000789920"/>
    </source>
</evidence>
<gene>
    <name evidence="1" type="ORF">RPERSI_LOCUS19239</name>
</gene>
<dbReference type="EMBL" id="CAJVQC010052380">
    <property type="protein sequence ID" value="CAG8791504.1"/>
    <property type="molecule type" value="Genomic_DNA"/>
</dbReference>
<keyword evidence="2" id="KW-1185">Reference proteome</keyword>
<proteinExistence type="predicted"/>
<dbReference type="Proteomes" id="UP000789920">
    <property type="component" value="Unassembled WGS sequence"/>
</dbReference>
<protein>
    <submittedName>
        <fullName evidence="1">24389_t:CDS:1</fullName>
    </submittedName>
</protein>
<reference evidence="1" key="1">
    <citation type="submission" date="2021-06" db="EMBL/GenBank/DDBJ databases">
        <authorList>
            <person name="Kallberg Y."/>
            <person name="Tangrot J."/>
            <person name="Rosling A."/>
        </authorList>
    </citation>
    <scope>NUCLEOTIDE SEQUENCE</scope>
    <source>
        <strain evidence="1">MA461A</strain>
    </source>
</reference>
<organism evidence="1 2">
    <name type="scientific">Racocetra persica</name>
    <dbReference type="NCBI Taxonomy" id="160502"/>
    <lineage>
        <taxon>Eukaryota</taxon>
        <taxon>Fungi</taxon>
        <taxon>Fungi incertae sedis</taxon>
        <taxon>Mucoromycota</taxon>
        <taxon>Glomeromycotina</taxon>
        <taxon>Glomeromycetes</taxon>
        <taxon>Diversisporales</taxon>
        <taxon>Gigasporaceae</taxon>
        <taxon>Racocetra</taxon>
    </lineage>
</organism>
<comment type="caution">
    <text evidence="1">The sequence shown here is derived from an EMBL/GenBank/DDBJ whole genome shotgun (WGS) entry which is preliminary data.</text>
</comment>
<evidence type="ECO:0000313" key="1">
    <source>
        <dbReference type="EMBL" id="CAG8791504.1"/>
    </source>
</evidence>